<dbReference type="GeneID" id="54124742"/>
<organism evidence="2">
    <name type="scientific">Guangdong greater green snake arterivirus</name>
    <dbReference type="NCBI Taxonomy" id="2116442"/>
    <lineage>
        <taxon>Viruses</taxon>
        <taxon>Riboviria</taxon>
        <taxon>Orthornavirae</taxon>
        <taxon>Pisuviricota</taxon>
        <taxon>Pisoniviricetes</taxon>
        <taxon>Nidovirales</taxon>
        <taxon>Arnidovirineae</taxon>
        <taxon>Gresnaviridae</taxon>
        <taxon>Reternivirinae</taxon>
        <taxon>Cyclophivirus</taxon>
        <taxon>Cyclophivirus ptyadis</taxon>
        <taxon>Ptyasnivirus 1</taxon>
    </lineage>
</organism>
<feature type="compositionally biased region" description="Basic residues" evidence="1">
    <location>
        <begin position="7"/>
        <end position="20"/>
    </location>
</feature>
<accession>A0A2P1GMV2</accession>
<feature type="region of interest" description="Disordered" evidence="1">
    <location>
        <begin position="1"/>
        <end position="67"/>
    </location>
</feature>
<dbReference type="EMBL" id="MG600023">
    <property type="protein sequence ID" value="AVM87325.1"/>
    <property type="molecule type" value="Genomic_RNA"/>
</dbReference>
<protein>
    <submittedName>
        <fullName evidence="2">Uncharacterized protein</fullName>
    </submittedName>
</protein>
<keyword evidence="3" id="KW-1185">Reference proteome</keyword>
<feature type="compositionally biased region" description="Low complexity" evidence="1">
    <location>
        <begin position="21"/>
        <end position="33"/>
    </location>
</feature>
<sequence length="160" mass="17040">MSQPRGAQRRRSGSRQRSGSRNRSQSRGPPQGRRQQRPRVVYVQARSAGNSRNRQRGPVSASDRVEFQLHNLLRDQLSISSSSPGDARHGPLGKAKPMAALCLNIAKSLVHGHGVIIAKPGTNEVTVTVTVKSPVVLSTQSGSSNPAALEKGCTTAAVSM</sequence>
<evidence type="ECO:0000256" key="1">
    <source>
        <dbReference type="SAM" id="MobiDB-lite"/>
    </source>
</evidence>
<dbReference type="RefSeq" id="YP_009755866.1">
    <property type="nucleotide sequence ID" value="NC_046959.1"/>
</dbReference>
<evidence type="ECO:0000313" key="3">
    <source>
        <dbReference type="Proteomes" id="UP000502925"/>
    </source>
</evidence>
<evidence type="ECO:0000313" key="2">
    <source>
        <dbReference type="EMBL" id="AVM87325.1"/>
    </source>
</evidence>
<dbReference type="KEGG" id="vg:54124742"/>
<proteinExistence type="predicted"/>
<name>A0A2P1GMV2_9NIDO</name>
<reference evidence="2" key="1">
    <citation type="journal article" date="2018" name="Nature">
        <title>The evolutionary history of vertebrate RNA viruses.</title>
        <authorList>
            <person name="Shi M."/>
            <person name="Lin X.D."/>
            <person name="Chen X."/>
            <person name="Tian J.H."/>
            <person name="Chen L.J."/>
            <person name="Li K."/>
            <person name="Wang W."/>
            <person name="Eden J.S."/>
            <person name="Shen J.J."/>
            <person name="Liu L."/>
            <person name="Holmes E.C."/>
            <person name="Zhang Y.Z."/>
        </authorList>
    </citation>
    <scope>NUCLEOTIDE SEQUENCE [LARGE SCALE GENOMIC DNA]</scope>
    <source>
        <strain evidence="2">LPSG2430</strain>
    </source>
</reference>
<dbReference type="Proteomes" id="UP000502925">
    <property type="component" value="Segment"/>
</dbReference>